<accession>U5QK22</accession>
<dbReference type="PROSITE" id="PS00107">
    <property type="entry name" value="PROTEIN_KINASE_ATP"/>
    <property type="match status" value="1"/>
</dbReference>
<gene>
    <name evidence="8" type="primary">pknD</name>
    <name evidence="8" type="ORF">GKIL_2997</name>
</gene>
<dbReference type="Pfam" id="PF00069">
    <property type="entry name" value="Pkinase"/>
    <property type="match status" value="1"/>
</dbReference>
<dbReference type="CDD" id="cd14014">
    <property type="entry name" value="STKc_PknB_like"/>
    <property type="match status" value="1"/>
</dbReference>
<dbReference type="Proteomes" id="UP000017396">
    <property type="component" value="Chromosome"/>
</dbReference>
<evidence type="ECO:0000256" key="1">
    <source>
        <dbReference type="ARBA" id="ARBA00022679"/>
    </source>
</evidence>
<reference evidence="8 9" key="1">
    <citation type="journal article" date="2013" name="PLoS ONE">
        <title>Cultivation and Complete Genome Sequencing of Gloeobacter kilaueensis sp. nov., from a Lava Cave in Kilauea Caldera, Hawai'i.</title>
        <authorList>
            <person name="Saw J.H."/>
            <person name="Schatz M."/>
            <person name="Brown M.V."/>
            <person name="Kunkel D.D."/>
            <person name="Foster J.S."/>
            <person name="Shick H."/>
            <person name="Christensen S."/>
            <person name="Hou S."/>
            <person name="Wan X."/>
            <person name="Donachie S.P."/>
        </authorList>
    </citation>
    <scope>NUCLEOTIDE SEQUENCE [LARGE SCALE GENOMIC DNA]</scope>
    <source>
        <strain evidence="9">JS</strain>
    </source>
</reference>
<keyword evidence="8" id="KW-0723">Serine/threonine-protein kinase</keyword>
<organism evidence="8 9">
    <name type="scientific">Gloeobacter kilaueensis (strain ATCC BAA-2537 / CCAP 1431/1 / ULC 316 / JS1)</name>
    <dbReference type="NCBI Taxonomy" id="1183438"/>
    <lineage>
        <taxon>Bacteria</taxon>
        <taxon>Bacillati</taxon>
        <taxon>Cyanobacteriota</taxon>
        <taxon>Cyanophyceae</taxon>
        <taxon>Gloeobacterales</taxon>
        <taxon>Gloeobacteraceae</taxon>
        <taxon>Gloeobacter</taxon>
    </lineage>
</organism>
<dbReference type="InterPro" id="IPR008271">
    <property type="entry name" value="Ser/Thr_kinase_AS"/>
</dbReference>
<evidence type="ECO:0000256" key="3">
    <source>
        <dbReference type="ARBA" id="ARBA00022777"/>
    </source>
</evidence>
<dbReference type="SMART" id="SM00220">
    <property type="entry name" value="S_TKc"/>
    <property type="match status" value="1"/>
</dbReference>
<proteinExistence type="predicted"/>
<feature type="binding site" evidence="5">
    <location>
        <position position="49"/>
    </location>
    <ligand>
        <name>ATP</name>
        <dbReference type="ChEBI" id="CHEBI:30616"/>
    </ligand>
</feature>
<keyword evidence="9" id="KW-1185">Reference proteome</keyword>
<dbReference type="SUPFAM" id="SSF56112">
    <property type="entry name" value="Protein kinase-like (PK-like)"/>
    <property type="match status" value="1"/>
</dbReference>
<dbReference type="PROSITE" id="PS50011">
    <property type="entry name" value="PROTEIN_KINASE_DOM"/>
    <property type="match status" value="1"/>
</dbReference>
<dbReference type="Gene3D" id="1.10.510.10">
    <property type="entry name" value="Transferase(Phosphotransferase) domain 1"/>
    <property type="match status" value="1"/>
</dbReference>
<protein>
    <submittedName>
        <fullName evidence="8">Serine/threonine protein kinase</fullName>
        <ecNumber evidence="8">2.7.11.1</ecNumber>
    </submittedName>
</protein>
<dbReference type="eggNOG" id="COG0515">
    <property type="taxonomic scope" value="Bacteria"/>
</dbReference>
<dbReference type="InterPro" id="IPR058395">
    <property type="entry name" value="DUF8082"/>
</dbReference>
<dbReference type="Gene3D" id="3.30.200.20">
    <property type="entry name" value="Phosphorylase Kinase, domain 1"/>
    <property type="match status" value="1"/>
</dbReference>
<dbReference type="HOGENOM" id="CLU_000288_63_44_3"/>
<evidence type="ECO:0000313" key="9">
    <source>
        <dbReference type="Proteomes" id="UP000017396"/>
    </source>
</evidence>
<dbReference type="EC" id="2.7.11.1" evidence="8"/>
<dbReference type="PATRIC" id="fig|1183438.3.peg.2951"/>
<feature type="region of interest" description="Disordered" evidence="6">
    <location>
        <begin position="387"/>
        <end position="407"/>
    </location>
</feature>
<evidence type="ECO:0000313" key="8">
    <source>
        <dbReference type="EMBL" id="AGY59243.1"/>
    </source>
</evidence>
<dbReference type="OrthoDB" id="9788659at2"/>
<dbReference type="Pfam" id="PF26309">
    <property type="entry name" value="DUF8082"/>
    <property type="match status" value="2"/>
</dbReference>
<dbReference type="GO" id="GO:0004674">
    <property type="term" value="F:protein serine/threonine kinase activity"/>
    <property type="evidence" value="ECO:0007669"/>
    <property type="project" value="UniProtKB-KW"/>
</dbReference>
<keyword evidence="1 8" id="KW-0808">Transferase</keyword>
<evidence type="ECO:0000256" key="2">
    <source>
        <dbReference type="ARBA" id="ARBA00022741"/>
    </source>
</evidence>
<dbReference type="EMBL" id="CP003587">
    <property type="protein sequence ID" value="AGY59243.1"/>
    <property type="molecule type" value="Genomic_DNA"/>
</dbReference>
<feature type="domain" description="Protein kinase" evidence="7">
    <location>
        <begin position="19"/>
        <end position="292"/>
    </location>
</feature>
<dbReference type="PROSITE" id="PS00108">
    <property type="entry name" value="PROTEIN_KINASE_ST"/>
    <property type="match status" value="1"/>
</dbReference>
<keyword evidence="2 5" id="KW-0547">Nucleotide-binding</keyword>
<dbReference type="PANTHER" id="PTHR43289:SF34">
    <property type="entry name" value="SERINE_THREONINE-PROTEIN KINASE YBDM-RELATED"/>
    <property type="match status" value="1"/>
</dbReference>
<dbReference type="AlphaFoldDB" id="U5QK22"/>
<dbReference type="InterPro" id="IPR017441">
    <property type="entry name" value="Protein_kinase_ATP_BS"/>
</dbReference>
<dbReference type="RefSeq" id="WP_023174488.1">
    <property type="nucleotide sequence ID" value="NC_022600.1"/>
</dbReference>
<evidence type="ECO:0000256" key="5">
    <source>
        <dbReference type="PROSITE-ProRule" id="PRU10141"/>
    </source>
</evidence>
<name>U5QK22_GLOK1</name>
<dbReference type="InterPro" id="IPR011009">
    <property type="entry name" value="Kinase-like_dom_sf"/>
</dbReference>
<sequence>MSAEFAHRDGLVGRTVGRYRLTGKIGSGGMGSVYKAVHIEIEDLVVAVKLLSQSLLADDGLRRRFRDEAAICARLGERSPHIVQIRDYGILEDLDLPYFTMEFLQGRSLQERIYERVPIELAISIAWQICEGLQVAHEAGIVHRDLKPGNIYLIRDPRLGEKVKILDFGIARIVQDAAVAAQGRMATQGYLGTPQYSSPEQLRGQGVDGRSDIYSLGMILYELFAGVCPFAVEDQSFGTWYQIHTEALPSTMSAANPRALVPNAIEQVILRCLAKKPSERPASPLEIIEQLRTAVERPETRIAASLPLTRPPATGFVLAPEQLARLENQLAKLVGPIAPTLIRQALGSAANAGELVELLSAQLSESQRQAFSQKALAQLAATSTLPSLPPTATSLPPNPPSQPGVDPAFVQRCERELSLLVGPIATFLIQNALKGAPASPAHLVDRLAGEIGDERKAAQFRQKLL</sequence>
<dbReference type="InterPro" id="IPR000719">
    <property type="entry name" value="Prot_kinase_dom"/>
</dbReference>
<dbReference type="KEGG" id="glj:GKIL_2997"/>
<dbReference type="GO" id="GO:0005524">
    <property type="term" value="F:ATP binding"/>
    <property type="evidence" value="ECO:0007669"/>
    <property type="project" value="UniProtKB-UniRule"/>
</dbReference>
<dbReference type="PANTHER" id="PTHR43289">
    <property type="entry name" value="MITOGEN-ACTIVATED PROTEIN KINASE KINASE KINASE 20-RELATED"/>
    <property type="match status" value="1"/>
</dbReference>
<keyword evidence="3 8" id="KW-0418">Kinase</keyword>
<dbReference type="STRING" id="1183438.GKIL_2997"/>
<evidence type="ECO:0000259" key="7">
    <source>
        <dbReference type="PROSITE" id="PS50011"/>
    </source>
</evidence>
<evidence type="ECO:0000256" key="4">
    <source>
        <dbReference type="ARBA" id="ARBA00022840"/>
    </source>
</evidence>
<keyword evidence="4 5" id="KW-0067">ATP-binding</keyword>
<evidence type="ECO:0000256" key="6">
    <source>
        <dbReference type="SAM" id="MobiDB-lite"/>
    </source>
</evidence>